<protein>
    <submittedName>
        <fullName evidence="3">Universal stress protein</fullName>
    </submittedName>
</protein>
<evidence type="ECO:0000259" key="2">
    <source>
        <dbReference type="Pfam" id="PF00582"/>
    </source>
</evidence>
<comment type="caution">
    <text evidence="3">The sequence shown here is derived from an EMBL/GenBank/DDBJ whole genome shotgun (WGS) entry which is preliminary data.</text>
</comment>
<reference evidence="3" key="1">
    <citation type="submission" date="2022-06" db="EMBL/GenBank/DDBJ databases">
        <title>Aquibacillus sp. a new bacterium isolated from soil saline samples.</title>
        <authorList>
            <person name="Galisteo C."/>
            <person name="De La Haba R."/>
            <person name="Sanchez-Porro C."/>
            <person name="Ventosa A."/>
        </authorList>
    </citation>
    <scope>NUCLEOTIDE SEQUENCE</scope>
    <source>
        <strain evidence="3">JCM 12387</strain>
    </source>
</reference>
<proteinExistence type="inferred from homology"/>
<dbReference type="InterPro" id="IPR006015">
    <property type="entry name" value="Universal_stress_UspA"/>
</dbReference>
<feature type="domain" description="UspA" evidence="2">
    <location>
        <begin position="1"/>
        <end position="139"/>
    </location>
</feature>
<keyword evidence="4" id="KW-1185">Reference proteome</keyword>
<dbReference type="PANTHER" id="PTHR46268:SF6">
    <property type="entry name" value="UNIVERSAL STRESS PROTEIN UP12"/>
    <property type="match status" value="1"/>
</dbReference>
<dbReference type="AlphaFoldDB" id="A0A9X3WJ27"/>
<dbReference type="EMBL" id="JAMQJZ010000006">
    <property type="protein sequence ID" value="MDC3420677.1"/>
    <property type="molecule type" value="Genomic_DNA"/>
</dbReference>
<dbReference type="PRINTS" id="PR01438">
    <property type="entry name" value="UNVRSLSTRESS"/>
</dbReference>
<sequence length="140" mass="15432">MSEILLVAIDESQQSLKAIDYSVKLAGASNFTIVLLHVQPKISTYYANKKIGKSNLLKHKEEEAMKILEKGKNHIREEVQVQAKWRLGITAREICAEAREIQAIGIIMGTKTMKKVKGRLLGSTCHSVICGSPCPVTVVS</sequence>
<dbReference type="PANTHER" id="PTHR46268">
    <property type="entry name" value="STRESS RESPONSE PROTEIN NHAX"/>
    <property type="match status" value="1"/>
</dbReference>
<dbReference type="Gene3D" id="3.40.50.620">
    <property type="entry name" value="HUPs"/>
    <property type="match status" value="1"/>
</dbReference>
<dbReference type="RefSeq" id="WP_259865904.1">
    <property type="nucleotide sequence ID" value="NZ_JAMQJZ010000006.1"/>
</dbReference>
<evidence type="ECO:0000313" key="3">
    <source>
        <dbReference type="EMBL" id="MDC3420677.1"/>
    </source>
</evidence>
<dbReference type="CDD" id="cd00293">
    <property type="entry name" value="USP-like"/>
    <property type="match status" value="1"/>
</dbReference>
<dbReference type="Pfam" id="PF00582">
    <property type="entry name" value="Usp"/>
    <property type="match status" value="1"/>
</dbReference>
<accession>A0A9X3WJ27</accession>
<dbReference type="InterPro" id="IPR006016">
    <property type="entry name" value="UspA"/>
</dbReference>
<dbReference type="SUPFAM" id="SSF52402">
    <property type="entry name" value="Adenine nucleotide alpha hydrolases-like"/>
    <property type="match status" value="1"/>
</dbReference>
<dbReference type="Proteomes" id="UP001145072">
    <property type="component" value="Unassembled WGS sequence"/>
</dbReference>
<gene>
    <name evidence="3" type="ORF">NC661_09885</name>
</gene>
<name>A0A9X3WJ27_9BACI</name>
<comment type="similarity">
    <text evidence="1">Belongs to the universal stress protein A family.</text>
</comment>
<organism evidence="3 4">
    <name type="scientific">Aquibacillus koreensis</name>
    <dbReference type="NCBI Taxonomy" id="279446"/>
    <lineage>
        <taxon>Bacteria</taxon>
        <taxon>Bacillati</taxon>
        <taxon>Bacillota</taxon>
        <taxon>Bacilli</taxon>
        <taxon>Bacillales</taxon>
        <taxon>Bacillaceae</taxon>
        <taxon>Aquibacillus</taxon>
    </lineage>
</organism>
<dbReference type="InterPro" id="IPR014729">
    <property type="entry name" value="Rossmann-like_a/b/a_fold"/>
</dbReference>
<evidence type="ECO:0000313" key="4">
    <source>
        <dbReference type="Proteomes" id="UP001145072"/>
    </source>
</evidence>
<evidence type="ECO:0000256" key="1">
    <source>
        <dbReference type="ARBA" id="ARBA00008791"/>
    </source>
</evidence>